<dbReference type="FunFam" id="3.40.50.970:FF:000007">
    <property type="entry name" value="Acetolactate synthase"/>
    <property type="match status" value="1"/>
</dbReference>
<feature type="domain" description="Thiamine pyrophosphate enzyme TPP-binding" evidence="13">
    <location>
        <begin position="397"/>
        <end position="544"/>
    </location>
</feature>
<name>A0A7C9H9W4_9RHOB</name>
<evidence type="ECO:0000256" key="11">
    <source>
        <dbReference type="RuleBase" id="RU003591"/>
    </source>
</evidence>
<evidence type="ECO:0000256" key="10">
    <source>
        <dbReference type="ARBA" id="ARBA00023304"/>
    </source>
</evidence>
<dbReference type="InterPro" id="IPR011766">
    <property type="entry name" value="TPP_enzyme_TPP-bd"/>
</dbReference>
<sequence>MTRQMTGAKMVVQALKDQGVDVVFGYPGGAVLPIYDEIFQQNEIRHILVRHEQGAVHAAEGYARSTGKPGVVLVTSGPGATNAVTGITDALMDSIPLVVLTGQVPTFMIGTDAFQEADTVGITRPCTKHNWLVKDTDALSGTIHEAFHVATSGRPGPVLIDIPKDVQFASGDYIAPQKARTSHYQPRLKGDMDEITELVAALETAKKPVFYTGGGVINSGPAAGQLLQELVDATGAPITSTLMGLGAYPANGKSWLGMLGMHGLYEANMAMHDCDLLIAIGARFDDRITGRIDAFSPHSKKAHIDIDPSSINKVVKTDIPIVGDVAHVLEDVLKVWKARGRKTDKANVAKWWDQIEEWRKIDCLKFNQTGSVIRPQHALARLEALTKDHDRYVCTEVGQHQMWAAQYMGFNAPNRWMTSGGLGTMGYGFPSSIGVQMAHPDALVINVAGEASWLMNMQELGTATQFNLPVKQFILNNERLGMVRQWQELLHGERYSHSWSESLPDFVKLAEAFGAKGIQCHDPADLDDAIMEMINHDGPVVFDCLVEKHENCFPMIPSGEPHNKMLLGEASTKDAIKEGGAVLV</sequence>
<gene>
    <name evidence="15" type="ORF">FH759_02345</name>
</gene>
<comment type="catalytic activity">
    <reaction evidence="11">
        <text>2 pyruvate + H(+) = (2S)-2-acetolactate + CO2</text>
        <dbReference type="Rhea" id="RHEA:25249"/>
        <dbReference type="ChEBI" id="CHEBI:15361"/>
        <dbReference type="ChEBI" id="CHEBI:15378"/>
        <dbReference type="ChEBI" id="CHEBI:16526"/>
        <dbReference type="ChEBI" id="CHEBI:58476"/>
        <dbReference type="EC" id="2.2.1.6"/>
    </reaction>
</comment>
<dbReference type="NCBIfam" id="NF006581">
    <property type="entry name" value="PRK09107.1"/>
    <property type="match status" value="1"/>
</dbReference>
<dbReference type="SUPFAM" id="SSF52518">
    <property type="entry name" value="Thiamin diphosphate-binding fold (THDP-binding)"/>
    <property type="match status" value="2"/>
</dbReference>
<reference evidence="15 16" key="1">
    <citation type="submission" date="2019-06" db="EMBL/GenBank/DDBJ databases">
        <title>Enrichment of Autotrophic Halophilic Microorganisms from Red Sea Brine Pool Using Microbial Electrosynthesis System.</title>
        <authorList>
            <person name="Alqahtani M.F."/>
            <person name="Bajracharya S."/>
            <person name="Katuri K.P."/>
            <person name="Ali M."/>
            <person name="Saikaly P.E."/>
        </authorList>
    </citation>
    <scope>NUCLEOTIDE SEQUENCE [LARGE SCALE GENOMIC DNA]</scope>
    <source>
        <strain evidence="15">MES6</strain>
    </source>
</reference>
<accession>A0A7C9H9W4</accession>
<dbReference type="AlphaFoldDB" id="A0A7C9H9W4"/>
<dbReference type="GO" id="GO:0050660">
    <property type="term" value="F:flavin adenine dinucleotide binding"/>
    <property type="evidence" value="ECO:0007669"/>
    <property type="project" value="InterPro"/>
</dbReference>
<evidence type="ECO:0000256" key="6">
    <source>
        <dbReference type="ARBA" id="ARBA00022679"/>
    </source>
</evidence>
<dbReference type="GO" id="GO:0005948">
    <property type="term" value="C:acetolactate synthase complex"/>
    <property type="evidence" value="ECO:0007669"/>
    <property type="project" value="TreeGrafter"/>
</dbReference>
<dbReference type="GO" id="GO:0009099">
    <property type="term" value="P:L-valine biosynthetic process"/>
    <property type="evidence" value="ECO:0007669"/>
    <property type="project" value="UniProtKB-UniPathway"/>
</dbReference>
<comment type="cofactor">
    <cofactor evidence="11">
        <name>thiamine diphosphate</name>
        <dbReference type="ChEBI" id="CHEBI:58937"/>
    </cofactor>
    <text evidence="11">Binds 1 thiamine pyrophosphate per subunit.</text>
</comment>
<evidence type="ECO:0000256" key="2">
    <source>
        <dbReference type="ARBA" id="ARBA00005025"/>
    </source>
</evidence>
<dbReference type="Proteomes" id="UP000483078">
    <property type="component" value="Unassembled WGS sequence"/>
</dbReference>
<evidence type="ECO:0000256" key="3">
    <source>
        <dbReference type="ARBA" id="ARBA00007812"/>
    </source>
</evidence>
<evidence type="ECO:0000256" key="1">
    <source>
        <dbReference type="ARBA" id="ARBA00004974"/>
    </source>
</evidence>
<feature type="domain" description="Thiamine pyrophosphate enzyme N-terminal TPP-binding" evidence="14">
    <location>
        <begin position="5"/>
        <end position="120"/>
    </location>
</feature>
<evidence type="ECO:0000313" key="16">
    <source>
        <dbReference type="Proteomes" id="UP000483078"/>
    </source>
</evidence>
<dbReference type="GO" id="GO:0009097">
    <property type="term" value="P:isoleucine biosynthetic process"/>
    <property type="evidence" value="ECO:0007669"/>
    <property type="project" value="UniProtKB-UniPathway"/>
</dbReference>
<dbReference type="PANTHER" id="PTHR18968">
    <property type="entry name" value="THIAMINE PYROPHOSPHATE ENZYMES"/>
    <property type="match status" value="1"/>
</dbReference>
<dbReference type="InterPro" id="IPR029035">
    <property type="entry name" value="DHS-like_NAD/FAD-binding_dom"/>
</dbReference>
<comment type="similarity">
    <text evidence="3 11">Belongs to the TPP enzyme family.</text>
</comment>
<dbReference type="InterPro" id="IPR012000">
    <property type="entry name" value="Thiamin_PyroP_enz_cen_dom"/>
</dbReference>
<dbReference type="CDD" id="cd07035">
    <property type="entry name" value="TPP_PYR_POX_like"/>
    <property type="match status" value="1"/>
</dbReference>
<evidence type="ECO:0000259" key="13">
    <source>
        <dbReference type="Pfam" id="PF02775"/>
    </source>
</evidence>
<comment type="pathway">
    <text evidence="1 11">Amino-acid biosynthesis; L-isoleucine biosynthesis; L-isoleucine from 2-oxobutanoate: step 1/4.</text>
</comment>
<evidence type="ECO:0000256" key="5">
    <source>
        <dbReference type="ARBA" id="ARBA00022605"/>
    </source>
</evidence>
<dbReference type="NCBIfam" id="TIGR00118">
    <property type="entry name" value="acolac_lg"/>
    <property type="match status" value="1"/>
</dbReference>
<dbReference type="GO" id="GO:0030976">
    <property type="term" value="F:thiamine pyrophosphate binding"/>
    <property type="evidence" value="ECO:0007669"/>
    <property type="project" value="UniProtKB-UniRule"/>
</dbReference>
<evidence type="ECO:0000313" key="15">
    <source>
        <dbReference type="EMBL" id="MTJ03524.1"/>
    </source>
</evidence>
<dbReference type="InterPro" id="IPR012001">
    <property type="entry name" value="Thiamin_PyroP_enz_TPP-bd_dom"/>
</dbReference>
<dbReference type="EC" id="2.2.1.6" evidence="4 11"/>
<feature type="domain" description="Thiamine pyrophosphate enzyme central" evidence="12">
    <location>
        <begin position="195"/>
        <end position="331"/>
    </location>
</feature>
<evidence type="ECO:0000256" key="9">
    <source>
        <dbReference type="ARBA" id="ARBA00023052"/>
    </source>
</evidence>
<evidence type="ECO:0000256" key="4">
    <source>
        <dbReference type="ARBA" id="ARBA00013145"/>
    </source>
</evidence>
<keyword evidence="7 11" id="KW-0479">Metal-binding</keyword>
<dbReference type="EMBL" id="VENJ01000003">
    <property type="protein sequence ID" value="MTJ03524.1"/>
    <property type="molecule type" value="Genomic_DNA"/>
</dbReference>
<evidence type="ECO:0000259" key="14">
    <source>
        <dbReference type="Pfam" id="PF02776"/>
    </source>
</evidence>
<dbReference type="GO" id="GO:0003984">
    <property type="term" value="F:acetolactate synthase activity"/>
    <property type="evidence" value="ECO:0007669"/>
    <property type="project" value="UniProtKB-EC"/>
</dbReference>
<evidence type="ECO:0000259" key="12">
    <source>
        <dbReference type="Pfam" id="PF00205"/>
    </source>
</evidence>
<protein>
    <recommendedName>
        <fullName evidence="4 11">Acetolactate synthase</fullName>
        <ecNumber evidence="4 11">2.2.1.6</ecNumber>
    </recommendedName>
</protein>
<dbReference type="RefSeq" id="WP_273248041.1">
    <property type="nucleotide sequence ID" value="NZ_VENJ01000003.1"/>
</dbReference>
<dbReference type="InterPro" id="IPR045229">
    <property type="entry name" value="TPP_enz"/>
</dbReference>
<dbReference type="Gene3D" id="3.40.50.1220">
    <property type="entry name" value="TPP-binding domain"/>
    <property type="match status" value="1"/>
</dbReference>
<dbReference type="Pfam" id="PF02776">
    <property type="entry name" value="TPP_enzyme_N"/>
    <property type="match status" value="1"/>
</dbReference>
<dbReference type="InterPro" id="IPR029061">
    <property type="entry name" value="THDP-binding"/>
</dbReference>
<keyword evidence="8 11" id="KW-0460">Magnesium</keyword>
<dbReference type="Gene3D" id="3.40.50.970">
    <property type="match status" value="2"/>
</dbReference>
<evidence type="ECO:0000256" key="7">
    <source>
        <dbReference type="ARBA" id="ARBA00022723"/>
    </source>
</evidence>
<dbReference type="InterPro" id="IPR012846">
    <property type="entry name" value="Acetolactate_synth_lsu"/>
</dbReference>
<dbReference type="UniPathway" id="UPA00049">
    <property type="reaction ID" value="UER00059"/>
</dbReference>
<dbReference type="GO" id="GO:0000287">
    <property type="term" value="F:magnesium ion binding"/>
    <property type="evidence" value="ECO:0007669"/>
    <property type="project" value="UniProtKB-UniRule"/>
</dbReference>
<dbReference type="InterPro" id="IPR039368">
    <property type="entry name" value="AHAS_TPP"/>
</dbReference>
<evidence type="ECO:0000256" key="8">
    <source>
        <dbReference type="ARBA" id="ARBA00022842"/>
    </source>
</evidence>
<dbReference type="Pfam" id="PF02775">
    <property type="entry name" value="TPP_enzyme_C"/>
    <property type="match status" value="1"/>
</dbReference>
<keyword evidence="6 11" id="KW-0808">Transferase</keyword>
<dbReference type="FunFam" id="3.40.50.1220:FF:000008">
    <property type="entry name" value="Acetolactate synthase"/>
    <property type="match status" value="1"/>
</dbReference>
<keyword evidence="10 11" id="KW-0100">Branched-chain amino acid biosynthesis</keyword>
<dbReference type="SUPFAM" id="SSF52467">
    <property type="entry name" value="DHS-like NAD/FAD-binding domain"/>
    <property type="match status" value="1"/>
</dbReference>
<keyword evidence="9 11" id="KW-0786">Thiamine pyrophosphate</keyword>
<organism evidence="15 16">
    <name type="scientific">Sediminimonas qiaohouensis</name>
    <dbReference type="NCBI Taxonomy" id="552061"/>
    <lineage>
        <taxon>Bacteria</taxon>
        <taxon>Pseudomonadati</taxon>
        <taxon>Pseudomonadota</taxon>
        <taxon>Alphaproteobacteria</taxon>
        <taxon>Rhodobacterales</taxon>
        <taxon>Roseobacteraceae</taxon>
        <taxon>Sediminimonas</taxon>
    </lineage>
</organism>
<comment type="cofactor">
    <cofactor evidence="11">
        <name>Mg(2+)</name>
        <dbReference type="ChEBI" id="CHEBI:18420"/>
    </cofactor>
    <text evidence="11">Binds 1 Mg(2+) ion per subunit.</text>
</comment>
<comment type="caution">
    <text evidence="15">The sequence shown here is derived from an EMBL/GenBank/DDBJ whole genome shotgun (WGS) entry which is preliminary data.</text>
</comment>
<keyword evidence="5 11" id="KW-0028">Amino-acid biosynthesis</keyword>
<comment type="pathway">
    <text evidence="2 11">Amino-acid biosynthesis; L-valine biosynthesis; L-valine from pyruvate: step 1/4.</text>
</comment>
<dbReference type="UniPathway" id="UPA00047">
    <property type="reaction ID" value="UER00055"/>
</dbReference>
<dbReference type="PANTHER" id="PTHR18968:SF13">
    <property type="entry name" value="ACETOLACTATE SYNTHASE CATALYTIC SUBUNIT, MITOCHONDRIAL"/>
    <property type="match status" value="1"/>
</dbReference>
<proteinExistence type="inferred from homology"/>
<dbReference type="Pfam" id="PF00205">
    <property type="entry name" value="TPP_enzyme_M"/>
    <property type="match status" value="1"/>
</dbReference>
<dbReference type="CDD" id="cd02015">
    <property type="entry name" value="TPP_AHAS"/>
    <property type="match status" value="1"/>
</dbReference>